<feature type="transmembrane region" description="Helical" evidence="2">
    <location>
        <begin position="322"/>
        <end position="340"/>
    </location>
</feature>
<feature type="non-terminal residue" evidence="3">
    <location>
        <position position="1"/>
    </location>
</feature>
<evidence type="ECO:0000313" key="3">
    <source>
        <dbReference type="EMBL" id="KAK3937002.1"/>
    </source>
</evidence>
<feature type="region of interest" description="Disordered" evidence="1">
    <location>
        <begin position="460"/>
        <end position="528"/>
    </location>
</feature>
<evidence type="ECO:0000256" key="1">
    <source>
        <dbReference type="SAM" id="MobiDB-lite"/>
    </source>
</evidence>
<evidence type="ECO:0000256" key="2">
    <source>
        <dbReference type="SAM" id="Phobius"/>
    </source>
</evidence>
<evidence type="ECO:0000313" key="4">
    <source>
        <dbReference type="Proteomes" id="UP001303473"/>
    </source>
</evidence>
<gene>
    <name evidence="3" type="ORF">QBC46DRAFT_268482</name>
</gene>
<dbReference type="Proteomes" id="UP001303473">
    <property type="component" value="Unassembled WGS sequence"/>
</dbReference>
<name>A0AAN6N423_9PEZI</name>
<proteinExistence type="predicted"/>
<feature type="compositionally biased region" description="Polar residues" evidence="1">
    <location>
        <begin position="502"/>
        <end position="511"/>
    </location>
</feature>
<keyword evidence="2" id="KW-0812">Transmembrane</keyword>
<keyword evidence="2" id="KW-0472">Membrane</keyword>
<protein>
    <submittedName>
        <fullName evidence="3">Uncharacterized protein</fullName>
    </submittedName>
</protein>
<sequence length="547" mass="61222">LAMDWPSVVHPYLTDQDLEDFVYDSPSQIKCRVVTHHTAIFQRDLKAGKGQDPDLSGFHVLSVTGQSSLPPQILLSDPSTGCQWGRVTQAFPVHNVVLRAMEEKTCYSTFLVKREASDILEMYTATTSSRRYSSMAISSTHFRRSKLTVAVVYGCDDEIMGKIEALLGGWPEVKNHPLLMMGIFAELQRDRIQILVRDITDSWLGLTIESRISPWDRRARPLTWDENQSLREHRHITDEVEDEVRVTKLQLQKTISQIDETVDGENNDATDVQDGREGGATDGFATSIRRFKRRFDEINMDIDDMMSKLRMTADDMIYTRELVYNTPPYLLLTFLLQLVAEIARREAKYSTGIAFIAMIYLPMTTVATILSMPVFSFQSDWKNAQFVSVGDNSSGSSNSASGGNTLGSNGPVFSGYFWIWLLFSGVLTACTIFIWWLATRGDGSSDDSLLSWLSSVISHGDNMGPEQDDEQDADARETDPLNRTGSHRSETVEGVLVPGNASAANETSNVTPPEKVSTREEISPPPRSACLKLLDFARGRKDKNEMV</sequence>
<keyword evidence="2" id="KW-1133">Transmembrane helix</keyword>
<dbReference type="EMBL" id="MU853866">
    <property type="protein sequence ID" value="KAK3937002.1"/>
    <property type="molecule type" value="Genomic_DNA"/>
</dbReference>
<reference evidence="4" key="1">
    <citation type="journal article" date="2023" name="Mol. Phylogenet. Evol.">
        <title>Genome-scale phylogeny and comparative genomics of the fungal order Sordariales.</title>
        <authorList>
            <person name="Hensen N."/>
            <person name="Bonometti L."/>
            <person name="Westerberg I."/>
            <person name="Brannstrom I.O."/>
            <person name="Guillou S."/>
            <person name="Cros-Aarteil S."/>
            <person name="Calhoun S."/>
            <person name="Haridas S."/>
            <person name="Kuo A."/>
            <person name="Mondo S."/>
            <person name="Pangilinan J."/>
            <person name="Riley R."/>
            <person name="LaButti K."/>
            <person name="Andreopoulos B."/>
            <person name="Lipzen A."/>
            <person name="Chen C."/>
            <person name="Yan M."/>
            <person name="Daum C."/>
            <person name="Ng V."/>
            <person name="Clum A."/>
            <person name="Steindorff A."/>
            <person name="Ohm R.A."/>
            <person name="Martin F."/>
            <person name="Silar P."/>
            <person name="Natvig D.O."/>
            <person name="Lalanne C."/>
            <person name="Gautier V."/>
            <person name="Ament-Velasquez S.L."/>
            <person name="Kruys A."/>
            <person name="Hutchinson M.I."/>
            <person name="Powell A.J."/>
            <person name="Barry K."/>
            <person name="Miller A.N."/>
            <person name="Grigoriev I.V."/>
            <person name="Debuchy R."/>
            <person name="Gladieux P."/>
            <person name="Hiltunen Thoren M."/>
            <person name="Johannesson H."/>
        </authorList>
    </citation>
    <scope>NUCLEOTIDE SEQUENCE [LARGE SCALE GENOMIC DNA]</scope>
    <source>
        <strain evidence="4">CBS 340.73</strain>
    </source>
</reference>
<comment type="caution">
    <text evidence="3">The sequence shown here is derived from an EMBL/GenBank/DDBJ whole genome shotgun (WGS) entry which is preliminary data.</text>
</comment>
<accession>A0AAN6N423</accession>
<organism evidence="3 4">
    <name type="scientific">Diplogelasinospora grovesii</name>
    <dbReference type="NCBI Taxonomy" id="303347"/>
    <lineage>
        <taxon>Eukaryota</taxon>
        <taxon>Fungi</taxon>
        <taxon>Dikarya</taxon>
        <taxon>Ascomycota</taxon>
        <taxon>Pezizomycotina</taxon>
        <taxon>Sordariomycetes</taxon>
        <taxon>Sordariomycetidae</taxon>
        <taxon>Sordariales</taxon>
        <taxon>Diplogelasinosporaceae</taxon>
        <taxon>Diplogelasinospora</taxon>
    </lineage>
</organism>
<feature type="transmembrane region" description="Helical" evidence="2">
    <location>
        <begin position="417"/>
        <end position="438"/>
    </location>
</feature>
<keyword evidence="4" id="KW-1185">Reference proteome</keyword>
<feature type="transmembrane region" description="Helical" evidence="2">
    <location>
        <begin position="352"/>
        <end position="375"/>
    </location>
</feature>
<dbReference type="AlphaFoldDB" id="A0AAN6N423"/>